<evidence type="ECO:0000313" key="1">
    <source>
        <dbReference type="EMBL" id="JAH74329.1"/>
    </source>
</evidence>
<proteinExistence type="predicted"/>
<dbReference type="EMBL" id="GBXM01034248">
    <property type="protein sequence ID" value="JAH74329.1"/>
    <property type="molecule type" value="Transcribed_RNA"/>
</dbReference>
<sequence>MTVKPRLVRLIRVSILI</sequence>
<protein>
    <submittedName>
        <fullName evidence="1">Uncharacterized protein</fullName>
    </submittedName>
</protein>
<dbReference type="AlphaFoldDB" id="A0A0E9V8A3"/>
<name>A0A0E9V8A3_ANGAN</name>
<reference evidence="1" key="2">
    <citation type="journal article" date="2015" name="Fish Shellfish Immunol.">
        <title>Early steps in the European eel (Anguilla anguilla)-Vibrio vulnificus interaction in the gills: Role of the RtxA13 toxin.</title>
        <authorList>
            <person name="Callol A."/>
            <person name="Pajuelo D."/>
            <person name="Ebbesson L."/>
            <person name="Teles M."/>
            <person name="MacKenzie S."/>
            <person name="Amaro C."/>
        </authorList>
    </citation>
    <scope>NUCLEOTIDE SEQUENCE</scope>
</reference>
<accession>A0A0E9V8A3</accession>
<organism evidence="1">
    <name type="scientific">Anguilla anguilla</name>
    <name type="common">European freshwater eel</name>
    <name type="synonym">Muraena anguilla</name>
    <dbReference type="NCBI Taxonomy" id="7936"/>
    <lineage>
        <taxon>Eukaryota</taxon>
        <taxon>Metazoa</taxon>
        <taxon>Chordata</taxon>
        <taxon>Craniata</taxon>
        <taxon>Vertebrata</taxon>
        <taxon>Euteleostomi</taxon>
        <taxon>Actinopterygii</taxon>
        <taxon>Neopterygii</taxon>
        <taxon>Teleostei</taxon>
        <taxon>Anguilliformes</taxon>
        <taxon>Anguillidae</taxon>
        <taxon>Anguilla</taxon>
    </lineage>
</organism>
<reference evidence="1" key="1">
    <citation type="submission" date="2014-11" db="EMBL/GenBank/DDBJ databases">
        <authorList>
            <person name="Amaro Gonzalez C."/>
        </authorList>
    </citation>
    <scope>NUCLEOTIDE SEQUENCE</scope>
</reference>